<keyword evidence="5 7" id="KW-1133">Transmembrane helix</keyword>
<keyword evidence="3 7" id="KW-0812">Transmembrane</keyword>
<evidence type="ECO:0000313" key="9">
    <source>
        <dbReference type="Proteomes" id="UP000019375"/>
    </source>
</evidence>
<evidence type="ECO:0000313" key="8">
    <source>
        <dbReference type="EMBL" id="CDF91357.1"/>
    </source>
</evidence>
<comment type="subcellular location">
    <subcellularLocation>
        <location evidence="1">Endomembrane system</location>
        <topology evidence="1">Multi-pass membrane protein</topology>
    </subcellularLocation>
</comment>
<keyword evidence="4" id="KW-0677">Repeat</keyword>
<dbReference type="GO" id="GO:0000324">
    <property type="term" value="C:fungal-type vacuole"/>
    <property type="evidence" value="ECO:0007669"/>
    <property type="project" value="TreeGrafter"/>
</dbReference>
<dbReference type="InterPro" id="IPR006603">
    <property type="entry name" value="PQ-loop_rpt"/>
</dbReference>
<organism evidence="8 9">
    <name type="scientific">Zygosaccharomyces bailii (strain CLIB 213 / ATCC 58445 / CBS 680 / BCRC 21525 / NBRC 1098 / NCYC 1416 / NRRL Y-2227)</name>
    <dbReference type="NCBI Taxonomy" id="1333698"/>
    <lineage>
        <taxon>Eukaryota</taxon>
        <taxon>Fungi</taxon>
        <taxon>Dikarya</taxon>
        <taxon>Ascomycota</taxon>
        <taxon>Saccharomycotina</taxon>
        <taxon>Saccharomycetes</taxon>
        <taxon>Saccharomycetales</taxon>
        <taxon>Saccharomycetaceae</taxon>
        <taxon>Zygosaccharomyces</taxon>
    </lineage>
</organism>
<evidence type="ECO:0000256" key="4">
    <source>
        <dbReference type="ARBA" id="ARBA00022737"/>
    </source>
</evidence>
<name>A0A8J2TCF2_ZYGB2</name>
<dbReference type="Proteomes" id="UP000019375">
    <property type="component" value="Unassembled WGS sequence"/>
</dbReference>
<dbReference type="GO" id="GO:0015184">
    <property type="term" value="F:L-cystine transmembrane transporter activity"/>
    <property type="evidence" value="ECO:0007669"/>
    <property type="project" value="TreeGrafter"/>
</dbReference>
<feature type="transmembrane region" description="Helical" evidence="7">
    <location>
        <begin position="43"/>
        <end position="65"/>
    </location>
</feature>
<accession>A0A8J2TCF2</accession>
<dbReference type="Pfam" id="PF04193">
    <property type="entry name" value="PQ-loop"/>
    <property type="match status" value="2"/>
</dbReference>
<proteinExistence type="predicted"/>
<evidence type="ECO:0000256" key="1">
    <source>
        <dbReference type="ARBA" id="ARBA00004127"/>
    </source>
</evidence>
<dbReference type="EMBL" id="HG316464">
    <property type="protein sequence ID" value="CDF91357.1"/>
    <property type="molecule type" value="Genomic_DNA"/>
</dbReference>
<dbReference type="AlphaFoldDB" id="A0A8J2TCF2"/>
<keyword evidence="9" id="KW-1185">Reference proteome</keyword>
<dbReference type="InterPro" id="IPR005282">
    <property type="entry name" value="LC_transporter"/>
</dbReference>
<evidence type="ECO:0000256" key="5">
    <source>
        <dbReference type="ARBA" id="ARBA00022989"/>
    </source>
</evidence>
<gene>
    <name evidence="8" type="ORF">BN860_01002g</name>
</gene>
<evidence type="ECO:0000256" key="2">
    <source>
        <dbReference type="ARBA" id="ARBA00022448"/>
    </source>
</evidence>
<evidence type="ECO:0000256" key="6">
    <source>
        <dbReference type="ARBA" id="ARBA00023136"/>
    </source>
</evidence>
<feature type="transmembrane region" description="Helical" evidence="7">
    <location>
        <begin position="85"/>
        <end position="110"/>
    </location>
</feature>
<dbReference type="SMART" id="SM00679">
    <property type="entry name" value="CTNS"/>
    <property type="match status" value="2"/>
</dbReference>
<feature type="transmembrane region" description="Helical" evidence="7">
    <location>
        <begin position="12"/>
        <end position="31"/>
    </location>
</feature>
<dbReference type="GO" id="GO:0005774">
    <property type="term" value="C:vacuolar membrane"/>
    <property type="evidence" value="ECO:0007669"/>
    <property type="project" value="TreeGrafter"/>
</dbReference>
<sequence length="267" mass="30556">MALELNLSDLLGLVYVCCWSVSIYPPILTNWRYGSANAFSIDFVMLNTAGYFYLVISLILQLYWWMPLPKDVDVTEELASLKPKITNFDLCYCLHGFIMNLVLVSQVVAGHSLWKFKVNRPLRMEPIYYRVLALSILVFVVLTGQLCIYNLQSGWDNLRTLDYCNRLFLLKISMSLIKYVPQVFHNHARRSMKGFAIQSTMLDVIGGVSSLMQLIWQISKEQGFNSTVLVTNFGKIGLALVTILFNIVFLSQWFLYSTQSNAQMAIV</sequence>
<dbReference type="PANTHER" id="PTHR13131">
    <property type="entry name" value="CYSTINOSIN"/>
    <property type="match status" value="1"/>
</dbReference>
<feature type="transmembrane region" description="Helical" evidence="7">
    <location>
        <begin position="192"/>
        <end position="216"/>
    </location>
</feature>
<keyword evidence="2" id="KW-0813">Transport</keyword>
<protein>
    <submittedName>
        <fullName evidence="8">ZYBA0S11-01002g1_1</fullName>
    </submittedName>
</protein>
<feature type="transmembrane region" description="Helical" evidence="7">
    <location>
        <begin position="236"/>
        <end position="256"/>
    </location>
</feature>
<keyword evidence="6 7" id="KW-0472">Membrane</keyword>
<dbReference type="PANTHER" id="PTHR13131:SF5">
    <property type="entry name" value="CYSTINOSIN"/>
    <property type="match status" value="1"/>
</dbReference>
<feature type="transmembrane region" description="Helical" evidence="7">
    <location>
        <begin position="131"/>
        <end position="151"/>
    </location>
</feature>
<dbReference type="NCBIfam" id="TIGR00951">
    <property type="entry name" value="2A43"/>
    <property type="match status" value="1"/>
</dbReference>
<evidence type="ECO:0000256" key="3">
    <source>
        <dbReference type="ARBA" id="ARBA00022692"/>
    </source>
</evidence>
<dbReference type="GO" id="GO:0012505">
    <property type="term" value="C:endomembrane system"/>
    <property type="evidence" value="ECO:0007669"/>
    <property type="project" value="UniProtKB-SubCell"/>
</dbReference>
<evidence type="ECO:0000256" key="7">
    <source>
        <dbReference type="SAM" id="Phobius"/>
    </source>
</evidence>
<reference evidence="9" key="1">
    <citation type="journal article" date="2013" name="Genome Announc.">
        <title>Genome sequence of the food spoilage yeast Zygosaccharomyces bailii CLIB 213(T).</title>
        <authorList>
            <person name="Galeote V."/>
            <person name="Bigey F."/>
            <person name="Devillers H."/>
            <person name="Neuveglise C."/>
            <person name="Dequin S."/>
        </authorList>
    </citation>
    <scope>NUCLEOTIDE SEQUENCE [LARGE SCALE GENOMIC DNA]</scope>
    <source>
        <strain evidence="9">CLIB 213 / ATCC 58445 / CBS 680 / CCRC 21525 / NBRC 1098 / NCYC 1416 / NRRL Y-2227</strain>
    </source>
</reference>
<dbReference type="OrthoDB" id="75720at2759"/>